<dbReference type="AlphaFoldDB" id="A0A919BHF1"/>
<dbReference type="InterPro" id="IPR005358">
    <property type="entry name" value="Puta_zinc/iron-chelating_dom"/>
</dbReference>
<dbReference type="EMBL" id="BNCK01000003">
    <property type="protein sequence ID" value="GHF88182.1"/>
    <property type="molecule type" value="Genomic_DNA"/>
</dbReference>
<reference evidence="1" key="1">
    <citation type="journal article" date="2014" name="Int. J. Syst. Evol. Microbiol.">
        <title>Complete genome sequence of Corynebacterium casei LMG S-19264T (=DSM 44701T), isolated from a smear-ripened cheese.</title>
        <authorList>
            <consortium name="US DOE Joint Genome Institute (JGI-PGF)"/>
            <person name="Walter F."/>
            <person name="Albersmeier A."/>
            <person name="Kalinowski J."/>
            <person name="Ruckert C."/>
        </authorList>
    </citation>
    <scope>NUCLEOTIDE SEQUENCE</scope>
    <source>
        <strain evidence="1">KCTC 42731</strain>
    </source>
</reference>
<evidence type="ECO:0008006" key="3">
    <source>
        <dbReference type="Google" id="ProtNLM"/>
    </source>
</evidence>
<keyword evidence="2" id="KW-1185">Reference proteome</keyword>
<reference evidence="1" key="2">
    <citation type="submission" date="2020-09" db="EMBL/GenBank/DDBJ databases">
        <authorList>
            <person name="Sun Q."/>
            <person name="Kim S."/>
        </authorList>
    </citation>
    <scope>NUCLEOTIDE SEQUENCE</scope>
    <source>
        <strain evidence="1">KCTC 42731</strain>
    </source>
</reference>
<sequence>MQLNKQGAIIMTSTNPLYLLQSFSKQAQKEASSKLSRKTTISTLQSSLRRHESLIETVSQATNKQVACKESCSYCCSYCRVFVTPAEVFLLNQSIQKSLSTTQLTDFIHKLTDRVRHLTTLSNEDFYNSNIDCIFLENNLCSVYEVRPFNCRNYHAIDVEGCIATYNDAEADVANAFVEELFIAGQGFSEGVINSYQAKGYDVTSYELHSALLEAFTNTKSEQRWAKKKKAFLTAIAQSSRVPTEPLQLAV</sequence>
<comment type="caution">
    <text evidence="1">The sequence shown here is derived from an EMBL/GenBank/DDBJ whole genome shotgun (WGS) entry which is preliminary data.</text>
</comment>
<dbReference type="Proteomes" id="UP000623842">
    <property type="component" value="Unassembled WGS sequence"/>
</dbReference>
<gene>
    <name evidence="1" type="ORF">GCM10017161_14810</name>
</gene>
<protein>
    <recommendedName>
        <fullName evidence="3">YkgJ family cysteine cluster protein</fullName>
    </recommendedName>
</protein>
<dbReference type="Pfam" id="PF03692">
    <property type="entry name" value="CxxCxxCC"/>
    <property type="match status" value="1"/>
</dbReference>
<evidence type="ECO:0000313" key="1">
    <source>
        <dbReference type="EMBL" id="GHF88182.1"/>
    </source>
</evidence>
<evidence type="ECO:0000313" key="2">
    <source>
        <dbReference type="Proteomes" id="UP000623842"/>
    </source>
</evidence>
<organism evidence="1 2">
    <name type="scientific">Thalassotalea marina</name>
    <dbReference type="NCBI Taxonomy" id="1673741"/>
    <lineage>
        <taxon>Bacteria</taxon>
        <taxon>Pseudomonadati</taxon>
        <taxon>Pseudomonadota</taxon>
        <taxon>Gammaproteobacteria</taxon>
        <taxon>Alteromonadales</taxon>
        <taxon>Colwelliaceae</taxon>
        <taxon>Thalassotalea</taxon>
    </lineage>
</organism>
<accession>A0A919BHF1</accession>
<proteinExistence type="predicted"/>
<name>A0A919BHF1_9GAMM</name>